<reference evidence="6 7" key="1">
    <citation type="submission" date="2014-09" db="EMBL/GenBank/DDBJ databases">
        <title>Butyrate-producing bacteria isolated from human gut.</title>
        <authorList>
            <person name="Zhang Q."/>
            <person name="Zhao L."/>
        </authorList>
    </citation>
    <scope>NUCLEOTIDE SEQUENCE [LARGE SCALE GENOMIC DNA]</scope>
    <source>
        <strain evidence="6 7">R22</strain>
    </source>
</reference>
<evidence type="ECO:0000256" key="4">
    <source>
        <dbReference type="RuleBase" id="RU361161"/>
    </source>
</evidence>
<comment type="similarity">
    <text evidence="1 4">Belongs to the glycosyl hydrolase 3 family.</text>
</comment>
<dbReference type="SUPFAM" id="SSF51445">
    <property type="entry name" value="(Trans)glycosidases"/>
    <property type="match status" value="1"/>
</dbReference>
<dbReference type="InterPro" id="IPR036962">
    <property type="entry name" value="Glyco_hydro_3_N_sf"/>
</dbReference>
<evidence type="ECO:0000313" key="7">
    <source>
        <dbReference type="Proteomes" id="UP000245905"/>
    </source>
</evidence>
<dbReference type="InterPro" id="IPR001764">
    <property type="entry name" value="Glyco_hydro_3_N"/>
</dbReference>
<dbReference type="SMART" id="SM01217">
    <property type="entry name" value="Fn3_like"/>
    <property type="match status" value="1"/>
</dbReference>
<dbReference type="InterPro" id="IPR026891">
    <property type="entry name" value="Fn3-like"/>
</dbReference>
<proteinExistence type="inferred from homology"/>
<sequence>MKVGWKTIMKQQKLVEKMTIEEKAAILSGKTVWQTREIDRLSIPSIFLSDGPHGIRKQAGAGDHLGLNASLNATCFPTAATIANSWNQDLGEEIGEALGEEATSMDVNILLGPGLNIKRSPLCGRNFEYFSEDPYLSGKMAASYIRGIQSKGVYACPKHLAVNSQELRRMAMDAVVDERTLREIYLTGFEIAVKEGHAKAIMSSYNQINGIYANEDKHLLTDILRKDWGFDGIVVTDWGGSNDHVKGVAAGSNLEMPSCGYDSARAVIDAVQNGRLKEADLDERVGELVDAVMELTSGKKLSDKNFDRDAHHQLARKAAAESMILLKNEKQILPLDTKKSIAVIGDFAFSPRYQGAGSSMVNPTKVEDMSSVLQQYDLNILGMTRGYQRNGDVDENDRKFALDLSMNADIVIFCFGLDEISESEGLDRTHMRIPQNQINLLQDISKVNENIIGILSAGSAIEMPWHIYCKAILHGYLNGQAGALATLDILTGKVNPSGRLAETYPISYEQTPAFRYYPSNEKTSEYRESVYVGYRYYDTSKVRVQYPFGFGLSYTEFTYSDLIIEEDGIKVSVTNTGDRDGAEVVQMYVGLPNAIVFRPEKELKGFVKVYLKAGERRQIRIPFDDKTFRYWNIKTGQWEIETGNYQIMVGASVADIRLTGKTERIGNSKEYPYNPAKMPYYYTGIVQKISDDEFRELLGHEIPDGRWSGNLEINDAICQMYYAKSRLARLIYRCLTKMKKKSEAQGKPDLNILFIYNMPFRAIAKMTGGAVSMEMVYGMVDVVNGHFMLGVKKIIGGYFRNRRNNKKYEKLLKGAGGKCR</sequence>
<evidence type="ECO:0000256" key="3">
    <source>
        <dbReference type="ARBA" id="ARBA00023277"/>
    </source>
</evidence>
<evidence type="ECO:0000256" key="2">
    <source>
        <dbReference type="ARBA" id="ARBA00022801"/>
    </source>
</evidence>
<dbReference type="Proteomes" id="UP000245905">
    <property type="component" value="Unassembled WGS sequence"/>
</dbReference>
<dbReference type="GO" id="GO:0005975">
    <property type="term" value="P:carbohydrate metabolic process"/>
    <property type="evidence" value="ECO:0007669"/>
    <property type="project" value="InterPro"/>
</dbReference>
<name>A0A2U2EDG4_9FIRM</name>
<evidence type="ECO:0000313" key="6">
    <source>
        <dbReference type="EMBL" id="PWE82359.1"/>
    </source>
</evidence>
<dbReference type="Pfam" id="PF14310">
    <property type="entry name" value="Fn3-like"/>
    <property type="match status" value="1"/>
</dbReference>
<evidence type="ECO:0000259" key="5">
    <source>
        <dbReference type="SMART" id="SM01217"/>
    </source>
</evidence>
<comment type="caution">
    <text evidence="6">The sequence shown here is derived from an EMBL/GenBank/DDBJ whole genome shotgun (WGS) entry which is preliminary data.</text>
</comment>
<evidence type="ECO:0000256" key="1">
    <source>
        <dbReference type="ARBA" id="ARBA00005336"/>
    </source>
</evidence>
<dbReference type="SUPFAM" id="SSF52279">
    <property type="entry name" value="Beta-D-glucan exohydrolase, C-terminal domain"/>
    <property type="match status" value="1"/>
</dbReference>
<dbReference type="Pfam" id="PF01915">
    <property type="entry name" value="Glyco_hydro_3_C"/>
    <property type="match status" value="1"/>
</dbReference>
<accession>A0A2U2EDG4</accession>
<keyword evidence="3" id="KW-0119">Carbohydrate metabolism</keyword>
<organism evidence="6 7">
    <name type="scientific">Agathobacter rectalis</name>
    <dbReference type="NCBI Taxonomy" id="39491"/>
    <lineage>
        <taxon>Bacteria</taxon>
        <taxon>Bacillati</taxon>
        <taxon>Bacillota</taxon>
        <taxon>Clostridia</taxon>
        <taxon>Lachnospirales</taxon>
        <taxon>Lachnospiraceae</taxon>
        <taxon>Agathobacter</taxon>
    </lineage>
</organism>
<dbReference type="InterPro" id="IPR019800">
    <property type="entry name" value="Glyco_hydro_3_AS"/>
</dbReference>
<feature type="domain" description="Fibronectin type III-like" evidence="5">
    <location>
        <begin position="583"/>
        <end position="653"/>
    </location>
</feature>
<dbReference type="InterPro" id="IPR036881">
    <property type="entry name" value="Glyco_hydro_3_C_sf"/>
</dbReference>
<dbReference type="InterPro" id="IPR050288">
    <property type="entry name" value="Cellulose_deg_GH3"/>
</dbReference>
<dbReference type="Gene3D" id="2.60.40.10">
    <property type="entry name" value="Immunoglobulins"/>
    <property type="match status" value="1"/>
</dbReference>
<dbReference type="Pfam" id="PF00933">
    <property type="entry name" value="Glyco_hydro_3"/>
    <property type="match status" value="1"/>
</dbReference>
<dbReference type="GO" id="GO:0008422">
    <property type="term" value="F:beta-glucosidase activity"/>
    <property type="evidence" value="ECO:0007669"/>
    <property type="project" value="UniProtKB-ARBA"/>
</dbReference>
<dbReference type="AlphaFoldDB" id="A0A2U2EDG4"/>
<dbReference type="InterPro" id="IPR017853">
    <property type="entry name" value="GH"/>
</dbReference>
<dbReference type="EMBL" id="JRFS01000053">
    <property type="protein sequence ID" value="PWE82359.1"/>
    <property type="molecule type" value="Genomic_DNA"/>
</dbReference>
<gene>
    <name evidence="6" type="ORF">LD38_16255</name>
</gene>
<dbReference type="PANTHER" id="PTHR42715">
    <property type="entry name" value="BETA-GLUCOSIDASE"/>
    <property type="match status" value="1"/>
</dbReference>
<dbReference type="InterPro" id="IPR002772">
    <property type="entry name" value="Glyco_hydro_3_C"/>
</dbReference>
<dbReference type="Gene3D" id="3.40.50.1700">
    <property type="entry name" value="Glycoside hydrolase family 3 C-terminal domain"/>
    <property type="match status" value="1"/>
</dbReference>
<dbReference type="PRINTS" id="PR00133">
    <property type="entry name" value="GLHYDRLASE3"/>
</dbReference>
<dbReference type="FunFam" id="2.60.40.10:FF:000495">
    <property type="entry name" value="Periplasmic beta-glucosidase"/>
    <property type="match status" value="1"/>
</dbReference>
<dbReference type="Gene3D" id="3.20.20.300">
    <property type="entry name" value="Glycoside hydrolase, family 3, N-terminal domain"/>
    <property type="match status" value="1"/>
</dbReference>
<keyword evidence="2 4" id="KW-0378">Hydrolase</keyword>
<keyword evidence="4" id="KW-0326">Glycosidase</keyword>
<dbReference type="PROSITE" id="PS00775">
    <property type="entry name" value="GLYCOSYL_HYDROL_F3"/>
    <property type="match status" value="1"/>
</dbReference>
<dbReference type="PANTHER" id="PTHR42715:SF10">
    <property type="entry name" value="BETA-GLUCOSIDASE"/>
    <property type="match status" value="1"/>
</dbReference>
<dbReference type="InterPro" id="IPR013783">
    <property type="entry name" value="Ig-like_fold"/>
</dbReference>
<protein>
    <submittedName>
        <fullName evidence="6">Beta-glucosidase</fullName>
    </submittedName>
</protein>